<feature type="region of interest" description="Disordered" evidence="1">
    <location>
        <begin position="67"/>
        <end position="215"/>
    </location>
</feature>
<protein>
    <recommendedName>
        <fullName evidence="2">AMP-activated protein kinase glycogen-binding domain-containing protein</fullName>
    </recommendedName>
</protein>
<dbReference type="OrthoDB" id="2507813at2759"/>
<dbReference type="STRING" id="200324.A0A2N5VYA9"/>
<accession>A0A2N5VYA9</accession>
<dbReference type="AlphaFoldDB" id="A0A2N5VYA9"/>
<dbReference type="GO" id="GO:0007165">
    <property type="term" value="P:signal transduction"/>
    <property type="evidence" value="ECO:0007669"/>
    <property type="project" value="TreeGrafter"/>
</dbReference>
<feature type="domain" description="AMP-activated protein kinase glycogen-binding" evidence="2">
    <location>
        <begin position="13"/>
        <end position="93"/>
    </location>
</feature>
<dbReference type="InterPro" id="IPR050827">
    <property type="entry name" value="CRP1_MDG1_kinase"/>
</dbReference>
<feature type="region of interest" description="Disordered" evidence="1">
    <location>
        <begin position="245"/>
        <end position="604"/>
    </location>
</feature>
<dbReference type="Pfam" id="PF16561">
    <property type="entry name" value="AMPK1_CBM"/>
    <property type="match status" value="1"/>
</dbReference>
<dbReference type="InterPro" id="IPR032640">
    <property type="entry name" value="AMPK1_CBM"/>
</dbReference>
<dbReference type="Gene3D" id="2.60.40.10">
    <property type="entry name" value="Immunoglobulins"/>
    <property type="match status" value="1"/>
</dbReference>
<evidence type="ECO:0000259" key="2">
    <source>
        <dbReference type="Pfam" id="PF16561"/>
    </source>
</evidence>
<feature type="compositionally biased region" description="Low complexity" evidence="1">
    <location>
        <begin position="456"/>
        <end position="468"/>
    </location>
</feature>
<dbReference type="PANTHER" id="PTHR10343">
    <property type="entry name" value="5'-AMP-ACTIVATED PROTEIN KINASE , BETA SUBUNIT"/>
    <property type="match status" value="1"/>
</dbReference>
<feature type="compositionally biased region" description="Low complexity" evidence="1">
    <location>
        <begin position="252"/>
        <end position="288"/>
    </location>
</feature>
<name>A0A2N5VYA9_9BASI</name>
<feature type="compositionally biased region" description="Polar residues" evidence="1">
    <location>
        <begin position="473"/>
        <end position="489"/>
    </location>
</feature>
<dbReference type="GO" id="GO:0005737">
    <property type="term" value="C:cytoplasm"/>
    <property type="evidence" value="ECO:0007669"/>
    <property type="project" value="TreeGrafter"/>
</dbReference>
<organism evidence="3 4">
    <name type="scientific">Puccinia coronata f. sp. avenae</name>
    <dbReference type="NCBI Taxonomy" id="200324"/>
    <lineage>
        <taxon>Eukaryota</taxon>
        <taxon>Fungi</taxon>
        <taxon>Dikarya</taxon>
        <taxon>Basidiomycota</taxon>
        <taxon>Pucciniomycotina</taxon>
        <taxon>Pucciniomycetes</taxon>
        <taxon>Pucciniales</taxon>
        <taxon>Pucciniaceae</taxon>
        <taxon>Puccinia</taxon>
    </lineage>
</organism>
<comment type="caution">
    <text evidence="3">The sequence shown here is derived from an EMBL/GenBank/DDBJ whole genome shotgun (WGS) entry which is preliminary data.</text>
</comment>
<dbReference type="InterPro" id="IPR014756">
    <property type="entry name" value="Ig_E-set"/>
</dbReference>
<evidence type="ECO:0000313" key="4">
    <source>
        <dbReference type="Proteomes" id="UP000235388"/>
    </source>
</evidence>
<sequence>MAEQRGGKYLHHFRWESSVPDRVSIKGSFDQWQSPLELEKHPSGKFSAPIHLDYGSKVSYKYVVDGTWRHNPNEPTETDSNGNVNNILQVPQHPSFSVDPDKESAQTLLPHPTQGTSSQVVAEEPPSVLSPAAADPSKTPEPVEPVTSTDMSIAFPSASTDDVPELTQRPKPPLNAQRTLSLFSPVGRFSRASHRTQSLATAPGTPTEKASPAGASVSNVVSAMAGVAATAIPAAILAVTGKDITHPKQADSPDAPSPADDKTSSPTAGAAAAAEQSNSASQSPANDSEQPSQTDVSPPAAAVSDLPPQPTDKTTPPVPEPLAAMPVNDATENTEPQPDQPTHPVATHQLLPSSDVEKPVEPEATALQPPPQPAIAPTVAPQATSLAADPLVDSAAVSSASTPQKPPPEIVTPSDLPREGETAKLSPTPPLNAESPPKVSFSDEESSATPQARLGSVDASGSSSAAAAPQVKISPQATASGPASPNRTPADSLGPKSKTGEFARKTSGWRYSVGSIRSRRASGEHERRSVSDTPPPAAAANGHPLDPAAMDLHESSSPKSKRRSGLFQKIKSALSPHKKNDYSSSHGGHSKHNSLSRTTTINRD</sequence>
<dbReference type="SUPFAM" id="SSF81296">
    <property type="entry name" value="E set domains"/>
    <property type="match status" value="1"/>
</dbReference>
<dbReference type="InterPro" id="IPR013783">
    <property type="entry name" value="Ig-like_fold"/>
</dbReference>
<evidence type="ECO:0000256" key="1">
    <source>
        <dbReference type="SAM" id="MobiDB-lite"/>
    </source>
</evidence>
<feature type="compositionally biased region" description="Polar residues" evidence="1">
    <location>
        <begin position="73"/>
        <end position="95"/>
    </location>
</feature>
<dbReference type="GO" id="GO:0031588">
    <property type="term" value="C:nucleotide-activated protein kinase complex"/>
    <property type="evidence" value="ECO:0007669"/>
    <property type="project" value="TreeGrafter"/>
</dbReference>
<dbReference type="EMBL" id="PGCJ01000038">
    <property type="protein sequence ID" value="PLW54984.1"/>
    <property type="molecule type" value="Genomic_DNA"/>
</dbReference>
<reference evidence="3 4" key="1">
    <citation type="submission" date="2017-11" db="EMBL/GenBank/DDBJ databases">
        <title>De novo assembly and phasing of dikaryotic genomes from two isolates of Puccinia coronata f. sp. avenae, the causal agent of oat crown rust.</title>
        <authorList>
            <person name="Miller M.E."/>
            <person name="Zhang Y."/>
            <person name="Omidvar V."/>
            <person name="Sperschneider J."/>
            <person name="Schwessinger B."/>
            <person name="Raley C."/>
            <person name="Palmer J.M."/>
            <person name="Garnica D."/>
            <person name="Upadhyaya N."/>
            <person name="Rathjen J."/>
            <person name="Taylor J.M."/>
            <person name="Park R.F."/>
            <person name="Dodds P.N."/>
            <person name="Hirsch C.D."/>
            <person name="Kianian S.F."/>
            <person name="Figueroa M."/>
        </authorList>
    </citation>
    <scope>NUCLEOTIDE SEQUENCE [LARGE SCALE GENOMIC DNA]</scope>
    <source>
        <strain evidence="3">12NC29</strain>
    </source>
</reference>
<dbReference type="PANTHER" id="PTHR10343:SF94">
    <property type="entry name" value="MDG1P"/>
    <property type="match status" value="1"/>
</dbReference>
<dbReference type="Proteomes" id="UP000235388">
    <property type="component" value="Unassembled WGS sequence"/>
</dbReference>
<dbReference type="GO" id="GO:0005634">
    <property type="term" value="C:nucleus"/>
    <property type="evidence" value="ECO:0007669"/>
    <property type="project" value="TreeGrafter"/>
</dbReference>
<dbReference type="CDD" id="cd02859">
    <property type="entry name" value="E_set_AMPKbeta_like_N"/>
    <property type="match status" value="1"/>
</dbReference>
<dbReference type="GO" id="GO:0019901">
    <property type="term" value="F:protein kinase binding"/>
    <property type="evidence" value="ECO:0007669"/>
    <property type="project" value="TreeGrafter"/>
</dbReference>
<feature type="compositionally biased region" description="Basic and acidic residues" evidence="1">
    <location>
        <begin position="521"/>
        <end position="530"/>
    </location>
</feature>
<gene>
    <name evidence="3" type="ORF">PCANC_02763</name>
</gene>
<evidence type="ECO:0000313" key="3">
    <source>
        <dbReference type="EMBL" id="PLW54984.1"/>
    </source>
</evidence>
<proteinExistence type="predicted"/>
<keyword evidence="4" id="KW-1185">Reference proteome</keyword>
<feature type="compositionally biased region" description="Low complexity" evidence="1">
    <location>
        <begin position="375"/>
        <end position="384"/>
    </location>
</feature>